<name>A0ABU6YBS1_9FABA</name>
<dbReference type="InterPro" id="IPR037056">
    <property type="entry name" value="RNase_H1_N_sf"/>
</dbReference>
<reference evidence="2 3" key="1">
    <citation type="journal article" date="2023" name="Plants (Basel)">
        <title>Bridging the Gap: Combining Genomics and Transcriptomics Approaches to Understand Stylosanthes scabra, an Orphan Legume from the Brazilian Caatinga.</title>
        <authorList>
            <person name="Ferreira-Neto J.R.C."/>
            <person name="da Silva M.D."/>
            <person name="Binneck E."/>
            <person name="de Melo N.F."/>
            <person name="da Silva R.H."/>
            <person name="de Melo A.L.T.M."/>
            <person name="Pandolfi V."/>
            <person name="Bustamante F.O."/>
            <person name="Brasileiro-Vidal A.C."/>
            <person name="Benko-Iseppon A.M."/>
        </authorList>
    </citation>
    <scope>NUCLEOTIDE SEQUENCE [LARGE SCALE GENOMIC DNA]</scope>
    <source>
        <tissue evidence="2">Leaves</tissue>
    </source>
</reference>
<dbReference type="Gene3D" id="3.40.970.10">
    <property type="entry name" value="Ribonuclease H1, N-terminal domain"/>
    <property type="match status" value="1"/>
</dbReference>
<proteinExistence type="predicted"/>
<dbReference type="EMBL" id="JASCZI010241866">
    <property type="protein sequence ID" value="MED6207882.1"/>
    <property type="molecule type" value="Genomic_DNA"/>
</dbReference>
<evidence type="ECO:0000313" key="2">
    <source>
        <dbReference type="EMBL" id="MED6207882.1"/>
    </source>
</evidence>
<dbReference type="Proteomes" id="UP001341840">
    <property type="component" value="Unassembled WGS sequence"/>
</dbReference>
<accession>A0ABU6YBS1</accession>
<dbReference type="SUPFAM" id="SSF55658">
    <property type="entry name" value="L9 N-domain-like"/>
    <property type="match status" value="1"/>
</dbReference>
<dbReference type="InterPro" id="IPR009027">
    <property type="entry name" value="Ribosomal_bL9/RNase_H1_N"/>
</dbReference>
<evidence type="ECO:0000313" key="3">
    <source>
        <dbReference type="Proteomes" id="UP001341840"/>
    </source>
</evidence>
<sequence>MEPGANGFMLFTVTKGKRPGVYRTLEEAKKQVDDYMFPEVHGFNSYQLAVLCFNSRMASIAAEKASSSQMAGSTPSGVNSLIGCSSTAGGLSQMVAWLPVIPEEELINRDFAIVANMEKWLERFVRGAGPFYGFTVVLPGESYERDLVKRGRFLTIKHAAREDAATEMMGFLLESMWMEVHDYNYAKAKLLRDSNNALRAKVIELEDALRS</sequence>
<organism evidence="2 3">
    <name type="scientific">Stylosanthes scabra</name>
    <dbReference type="NCBI Taxonomy" id="79078"/>
    <lineage>
        <taxon>Eukaryota</taxon>
        <taxon>Viridiplantae</taxon>
        <taxon>Streptophyta</taxon>
        <taxon>Embryophyta</taxon>
        <taxon>Tracheophyta</taxon>
        <taxon>Spermatophyta</taxon>
        <taxon>Magnoliopsida</taxon>
        <taxon>eudicotyledons</taxon>
        <taxon>Gunneridae</taxon>
        <taxon>Pentapetalae</taxon>
        <taxon>rosids</taxon>
        <taxon>fabids</taxon>
        <taxon>Fabales</taxon>
        <taxon>Fabaceae</taxon>
        <taxon>Papilionoideae</taxon>
        <taxon>50 kb inversion clade</taxon>
        <taxon>dalbergioids sensu lato</taxon>
        <taxon>Dalbergieae</taxon>
        <taxon>Pterocarpus clade</taxon>
        <taxon>Stylosanthes</taxon>
    </lineage>
</organism>
<dbReference type="Pfam" id="PF01693">
    <property type="entry name" value="Cauli_VI"/>
    <property type="match status" value="1"/>
</dbReference>
<comment type="caution">
    <text evidence="2">The sequence shown here is derived from an EMBL/GenBank/DDBJ whole genome shotgun (WGS) entry which is preliminary data.</text>
</comment>
<protein>
    <recommendedName>
        <fullName evidence="1">Ribonuclease H1 N-terminal domain-containing protein</fullName>
    </recommendedName>
</protein>
<feature type="domain" description="Ribonuclease H1 N-terminal" evidence="1">
    <location>
        <begin position="12"/>
        <end position="49"/>
    </location>
</feature>
<dbReference type="InterPro" id="IPR011320">
    <property type="entry name" value="RNase_H1_N"/>
</dbReference>
<gene>
    <name evidence="2" type="ORF">PIB30_039709</name>
</gene>
<keyword evidence="3" id="KW-1185">Reference proteome</keyword>
<evidence type="ECO:0000259" key="1">
    <source>
        <dbReference type="Pfam" id="PF01693"/>
    </source>
</evidence>